<organism evidence="8 9">
    <name type="scientific">Abiotrophia defectiva</name>
    <name type="common">Streptococcus defectivus</name>
    <dbReference type="NCBI Taxonomy" id="46125"/>
    <lineage>
        <taxon>Bacteria</taxon>
        <taxon>Bacillati</taxon>
        <taxon>Bacillota</taxon>
        <taxon>Bacilli</taxon>
        <taxon>Lactobacillales</taxon>
        <taxon>Aerococcaceae</taxon>
        <taxon>Abiotrophia</taxon>
    </lineage>
</organism>
<evidence type="ECO:0000256" key="3">
    <source>
        <dbReference type="ARBA" id="ARBA00022741"/>
    </source>
</evidence>
<keyword evidence="6" id="KW-0472">Membrane</keyword>
<dbReference type="InterPro" id="IPR039421">
    <property type="entry name" value="Type_1_exporter"/>
</dbReference>
<dbReference type="PANTHER" id="PTHR24221">
    <property type="entry name" value="ATP-BINDING CASSETTE SUB-FAMILY B"/>
    <property type="match status" value="1"/>
</dbReference>
<evidence type="ECO:0000313" key="8">
    <source>
        <dbReference type="EMBL" id="MBF0935388.1"/>
    </source>
</evidence>
<dbReference type="PANTHER" id="PTHR24221:SF654">
    <property type="entry name" value="ATP-BINDING CASSETTE SUB-FAMILY B MEMBER 6"/>
    <property type="match status" value="1"/>
</dbReference>
<reference evidence="8" key="1">
    <citation type="submission" date="2020-04" db="EMBL/GenBank/DDBJ databases">
        <title>Deep metagenomics examines the oral microbiome during advanced dental caries in children, revealing novel taxa and co-occurrences with host molecules.</title>
        <authorList>
            <person name="Baker J.L."/>
            <person name="Morton J.T."/>
            <person name="Dinis M."/>
            <person name="Alvarez R."/>
            <person name="Tran N.C."/>
            <person name="Knight R."/>
            <person name="Edlund A."/>
        </authorList>
    </citation>
    <scope>NUCLEOTIDE SEQUENCE</scope>
    <source>
        <strain evidence="8">JCVI_23_bin.16</strain>
    </source>
</reference>
<dbReference type="Pfam" id="PF00005">
    <property type="entry name" value="ABC_tran"/>
    <property type="match status" value="1"/>
</dbReference>
<dbReference type="CDD" id="cd03228">
    <property type="entry name" value="ABCC_MRP_Like"/>
    <property type="match status" value="1"/>
</dbReference>
<feature type="domain" description="ABC transporter" evidence="7">
    <location>
        <begin position="79"/>
        <end position="280"/>
    </location>
</feature>
<dbReference type="GO" id="GO:0034040">
    <property type="term" value="F:ATPase-coupled lipid transmembrane transporter activity"/>
    <property type="evidence" value="ECO:0007669"/>
    <property type="project" value="TreeGrafter"/>
</dbReference>
<dbReference type="Gene3D" id="3.40.50.300">
    <property type="entry name" value="P-loop containing nucleotide triphosphate hydrolases"/>
    <property type="match status" value="1"/>
</dbReference>
<sequence>MTTSWISLAFILMVRGELTLGQLFSFMIIDRYFTWVFFNLPSLYGEYLMAKVCAERIMTFKKEHYRQPEVGEIHQGSVLSLLDLGFAYSDHPVLEHLTAKFEKGTQYALMGASGSGKSTALKLLAGIYPSYSGTIKLDGKSVASDTLSAIISYVPQDNVVIEATIRENILLGRQLSDADLNHIIEVSGLTSLLERLDDGLDTLVISGANQNLSEGEIQRIGFARALVKEASFLLLDEPTASLDVELEQVLVDYYQKTDQGVIVATHRDTSLPSDFVRISVN</sequence>
<comment type="subcellular location">
    <subcellularLocation>
        <location evidence="1">Cell membrane</location>
        <topology evidence="1">Multi-pass membrane protein</topology>
    </subcellularLocation>
</comment>
<dbReference type="SMART" id="SM00382">
    <property type="entry name" value="AAA"/>
    <property type="match status" value="1"/>
</dbReference>
<keyword evidence="4 8" id="KW-0067">ATP-binding</keyword>
<keyword evidence="5" id="KW-1133">Transmembrane helix</keyword>
<protein>
    <submittedName>
        <fullName evidence="8">ATP-binding cassette domain-containing protein</fullName>
    </submittedName>
</protein>
<accession>A0A929QT40</accession>
<evidence type="ECO:0000256" key="4">
    <source>
        <dbReference type="ARBA" id="ARBA00022840"/>
    </source>
</evidence>
<dbReference type="GO" id="GO:0005886">
    <property type="term" value="C:plasma membrane"/>
    <property type="evidence" value="ECO:0007669"/>
    <property type="project" value="UniProtKB-SubCell"/>
</dbReference>
<dbReference type="GO" id="GO:0005524">
    <property type="term" value="F:ATP binding"/>
    <property type="evidence" value="ECO:0007669"/>
    <property type="project" value="UniProtKB-KW"/>
</dbReference>
<dbReference type="Proteomes" id="UP000757900">
    <property type="component" value="Unassembled WGS sequence"/>
</dbReference>
<comment type="caution">
    <text evidence="8">The sequence shown here is derived from an EMBL/GenBank/DDBJ whole genome shotgun (WGS) entry which is preliminary data.</text>
</comment>
<name>A0A929QT40_ABIDE</name>
<dbReference type="InterPro" id="IPR036640">
    <property type="entry name" value="ABC1_TM_sf"/>
</dbReference>
<dbReference type="PROSITE" id="PS50893">
    <property type="entry name" value="ABC_TRANSPORTER_2"/>
    <property type="match status" value="1"/>
</dbReference>
<gene>
    <name evidence="8" type="ORF">HXK00_07100</name>
</gene>
<dbReference type="EMBL" id="JABZFV010000215">
    <property type="protein sequence ID" value="MBF0935388.1"/>
    <property type="molecule type" value="Genomic_DNA"/>
</dbReference>
<evidence type="ECO:0000256" key="1">
    <source>
        <dbReference type="ARBA" id="ARBA00004651"/>
    </source>
</evidence>
<dbReference type="InterPro" id="IPR003593">
    <property type="entry name" value="AAA+_ATPase"/>
</dbReference>
<dbReference type="AlphaFoldDB" id="A0A929QT40"/>
<evidence type="ECO:0000256" key="6">
    <source>
        <dbReference type="ARBA" id="ARBA00023136"/>
    </source>
</evidence>
<evidence type="ECO:0000256" key="2">
    <source>
        <dbReference type="ARBA" id="ARBA00022692"/>
    </source>
</evidence>
<evidence type="ECO:0000256" key="5">
    <source>
        <dbReference type="ARBA" id="ARBA00022989"/>
    </source>
</evidence>
<dbReference type="GO" id="GO:0016887">
    <property type="term" value="F:ATP hydrolysis activity"/>
    <property type="evidence" value="ECO:0007669"/>
    <property type="project" value="InterPro"/>
</dbReference>
<dbReference type="InterPro" id="IPR027417">
    <property type="entry name" value="P-loop_NTPase"/>
</dbReference>
<proteinExistence type="predicted"/>
<keyword evidence="2" id="KW-0812">Transmembrane</keyword>
<dbReference type="InterPro" id="IPR003439">
    <property type="entry name" value="ABC_transporter-like_ATP-bd"/>
</dbReference>
<dbReference type="Gene3D" id="1.20.1560.10">
    <property type="entry name" value="ABC transporter type 1, transmembrane domain"/>
    <property type="match status" value="1"/>
</dbReference>
<evidence type="ECO:0000313" key="9">
    <source>
        <dbReference type="Proteomes" id="UP000757900"/>
    </source>
</evidence>
<dbReference type="SUPFAM" id="SSF52540">
    <property type="entry name" value="P-loop containing nucleoside triphosphate hydrolases"/>
    <property type="match status" value="1"/>
</dbReference>
<keyword evidence="3" id="KW-0547">Nucleotide-binding</keyword>
<evidence type="ECO:0000259" key="7">
    <source>
        <dbReference type="PROSITE" id="PS50893"/>
    </source>
</evidence>
<dbReference type="SUPFAM" id="SSF90123">
    <property type="entry name" value="ABC transporter transmembrane region"/>
    <property type="match status" value="1"/>
</dbReference>